<organism evidence="2 3">
    <name type="scientific">Clathrospora elynae</name>
    <dbReference type="NCBI Taxonomy" id="706981"/>
    <lineage>
        <taxon>Eukaryota</taxon>
        <taxon>Fungi</taxon>
        <taxon>Dikarya</taxon>
        <taxon>Ascomycota</taxon>
        <taxon>Pezizomycotina</taxon>
        <taxon>Dothideomycetes</taxon>
        <taxon>Pleosporomycetidae</taxon>
        <taxon>Pleosporales</taxon>
        <taxon>Diademaceae</taxon>
        <taxon>Clathrospora</taxon>
    </lineage>
</organism>
<feature type="region of interest" description="Disordered" evidence="1">
    <location>
        <begin position="49"/>
        <end position="68"/>
    </location>
</feature>
<dbReference type="AlphaFoldDB" id="A0A6A5SN33"/>
<reference evidence="2" key="1">
    <citation type="journal article" date="2020" name="Stud. Mycol.">
        <title>101 Dothideomycetes genomes: a test case for predicting lifestyles and emergence of pathogens.</title>
        <authorList>
            <person name="Haridas S."/>
            <person name="Albert R."/>
            <person name="Binder M."/>
            <person name="Bloem J."/>
            <person name="Labutti K."/>
            <person name="Salamov A."/>
            <person name="Andreopoulos B."/>
            <person name="Baker S."/>
            <person name="Barry K."/>
            <person name="Bills G."/>
            <person name="Bluhm B."/>
            <person name="Cannon C."/>
            <person name="Castanera R."/>
            <person name="Culley D."/>
            <person name="Daum C."/>
            <person name="Ezra D."/>
            <person name="Gonzalez J."/>
            <person name="Henrissat B."/>
            <person name="Kuo A."/>
            <person name="Liang C."/>
            <person name="Lipzen A."/>
            <person name="Lutzoni F."/>
            <person name="Magnuson J."/>
            <person name="Mondo S."/>
            <person name="Nolan M."/>
            <person name="Ohm R."/>
            <person name="Pangilinan J."/>
            <person name="Park H.-J."/>
            <person name="Ramirez L."/>
            <person name="Alfaro M."/>
            <person name="Sun H."/>
            <person name="Tritt A."/>
            <person name="Yoshinaga Y."/>
            <person name="Zwiers L.-H."/>
            <person name="Turgeon B."/>
            <person name="Goodwin S."/>
            <person name="Spatafora J."/>
            <person name="Crous P."/>
            <person name="Grigoriev I."/>
        </authorList>
    </citation>
    <scope>NUCLEOTIDE SEQUENCE</scope>
    <source>
        <strain evidence="2">CBS 161.51</strain>
    </source>
</reference>
<evidence type="ECO:0000313" key="2">
    <source>
        <dbReference type="EMBL" id="KAF1942051.1"/>
    </source>
</evidence>
<accession>A0A6A5SN33</accession>
<proteinExistence type="predicted"/>
<dbReference type="EMBL" id="ML976039">
    <property type="protein sequence ID" value="KAF1942051.1"/>
    <property type="molecule type" value="Genomic_DNA"/>
</dbReference>
<name>A0A6A5SN33_9PLEO</name>
<evidence type="ECO:0000313" key="3">
    <source>
        <dbReference type="Proteomes" id="UP000800038"/>
    </source>
</evidence>
<protein>
    <submittedName>
        <fullName evidence="2">Uncharacterized protein</fullName>
    </submittedName>
</protein>
<keyword evidence="3" id="KW-1185">Reference proteome</keyword>
<dbReference type="Proteomes" id="UP000800038">
    <property type="component" value="Unassembled WGS sequence"/>
</dbReference>
<evidence type="ECO:0000256" key="1">
    <source>
        <dbReference type="SAM" id="MobiDB-lite"/>
    </source>
</evidence>
<gene>
    <name evidence="2" type="ORF">EJ02DRAFT_434260</name>
</gene>
<sequence>MPPSRTEKKKNSVTLQDQSVAAFFKKIPKASKAEAIVVVANMEAAANIAPKPAAAPEESPKPKSAFKELLAPKRLPKPVGKGLKDVAFRDLRRSWDGQYHQLLGLLLGRFGSVPGFG</sequence>